<evidence type="ECO:0000256" key="12">
    <source>
        <dbReference type="ARBA" id="ARBA00022989"/>
    </source>
</evidence>
<dbReference type="GeneID" id="80549194"/>
<evidence type="ECO:0000313" key="22">
    <source>
        <dbReference type="Proteomes" id="UP000327545"/>
    </source>
</evidence>
<feature type="transmembrane region" description="Helical" evidence="18">
    <location>
        <begin position="318"/>
        <end position="342"/>
    </location>
</feature>
<dbReference type="NCBIfam" id="TIGR04210">
    <property type="entry name" value="bunya_NSm"/>
    <property type="match status" value="1"/>
</dbReference>
<evidence type="ECO:0000256" key="6">
    <source>
        <dbReference type="ARBA" id="ARBA00022692"/>
    </source>
</evidence>
<keyword evidence="14" id="KW-0325">Glycoprotein</keyword>
<dbReference type="EMBL" id="MK330763">
    <property type="protein sequence ID" value="QCI62739.1"/>
    <property type="molecule type" value="Viral_cRNA"/>
</dbReference>
<dbReference type="InterPro" id="IPR026400">
    <property type="entry name" value="Bunya_nonstruc_pro_NSm"/>
</dbReference>
<evidence type="ECO:0000256" key="10">
    <source>
        <dbReference type="ARBA" id="ARBA00022844"/>
    </source>
</evidence>
<evidence type="ECO:0000256" key="7">
    <source>
        <dbReference type="ARBA" id="ARBA00022729"/>
    </source>
</evidence>
<dbReference type="KEGG" id="vg:80549194"/>
<keyword evidence="22" id="KW-1185">Reference proteome</keyword>
<evidence type="ECO:0000256" key="18">
    <source>
        <dbReference type="SAM" id="Phobius"/>
    </source>
</evidence>
<keyword evidence="11" id="KW-1043">Host membrane</keyword>
<keyword evidence="10" id="KW-0946">Virion</keyword>
<dbReference type="Pfam" id="PF03563">
    <property type="entry name" value="Bunya_G2"/>
    <property type="match status" value="1"/>
</dbReference>
<evidence type="ECO:0000256" key="3">
    <source>
        <dbReference type="ARBA" id="ARBA00004625"/>
    </source>
</evidence>
<keyword evidence="7" id="KW-0732">Signal</keyword>
<dbReference type="GO" id="GO:0046718">
    <property type="term" value="P:symbiont entry into host cell"/>
    <property type="evidence" value="ECO:0007669"/>
    <property type="project" value="UniProtKB-KW"/>
</dbReference>
<keyword evidence="6 18" id="KW-0812">Transmembrane</keyword>
<keyword evidence="5" id="KW-0945">Host-virus interaction</keyword>
<reference evidence="21 22" key="1">
    <citation type="submission" date="2018-12" db="EMBL/GenBank/DDBJ databases">
        <authorList>
            <person name="Hughes H.R."/>
            <person name="Russell B.J."/>
            <person name="Lambert A.J."/>
        </authorList>
    </citation>
    <scope>NUCLEOTIDE SEQUENCE [LARGE SCALE GENOMIC DNA]</scope>
    <source>
        <strain evidence="21">VP-118D</strain>
    </source>
</reference>
<name>A0A4V1DW06_9VIRU</name>
<accession>A0A4V1DW06</accession>
<feature type="transmembrane region" description="Helical" evidence="18">
    <location>
        <begin position="211"/>
        <end position="244"/>
    </location>
</feature>
<dbReference type="Proteomes" id="UP000327545">
    <property type="component" value="Genome"/>
</dbReference>
<dbReference type="Pfam" id="PF03557">
    <property type="entry name" value="Bunya_G1"/>
    <property type="match status" value="1"/>
</dbReference>
<dbReference type="GO" id="GO:0044003">
    <property type="term" value="P:symbiont-mediated perturbation of host process"/>
    <property type="evidence" value="ECO:0007669"/>
    <property type="project" value="InterPro"/>
</dbReference>
<evidence type="ECO:0000256" key="5">
    <source>
        <dbReference type="ARBA" id="ARBA00022581"/>
    </source>
</evidence>
<proteinExistence type="predicted"/>
<evidence type="ECO:0000256" key="8">
    <source>
        <dbReference type="ARBA" id="ARBA00022804"/>
    </source>
</evidence>
<dbReference type="RefSeq" id="YP_010839480.1">
    <property type="nucleotide sequence ID" value="NC_077871.1"/>
</dbReference>
<evidence type="ECO:0000256" key="11">
    <source>
        <dbReference type="ARBA" id="ARBA00022870"/>
    </source>
</evidence>
<evidence type="ECO:0000313" key="21">
    <source>
        <dbReference type="EMBL" id="QCI62739.1"/>
    </source>
</evidence>
<dbReference type="GO" id="GO:0019062">
    <property type="term" value="P:virion attachment to host cell"/>
    <property type="evidence" value="ECO:0007669"/>
    <property type="project" value="UniProtKB-KW"/>
</dbReference>
<dbReference type="InterPro" id="IPR005168">
    <property type="entry name" value="Bunya_G2"/>
</dbReference>
<evidence type="ECO:0000256" key="15">
    <source>
        <dbReference type="ARBA" id="ARBA00023184"/>
    </source>
</evidence>
<evidence type="ECO:0000256" key="14">
    <source>
        <dbReference type="ARBA" id="ARBA00023180"/>
    </source>
</evidence>
<evidence type="ECO:0000256" key="4">
    <source>
        <dbReference type="ARBA" id="ARBA00015294"/>
    </source>
</evidence>
<evidence type="ECO:0000259" key="19">
    <source>
        <dbReference type="Pfam" id="PF03557"/>
    </source>
</evidence>
<feature type="transmembrane region" description="Helical" evidence="18">
    <location>
        <begin position="466"/>
        <end position="485"/>
    </location>
</feature>
<feature type="domain" description="Bunyavirus glycoprotein G1" evidence="19">
    <location>
        <begin position="625"/>
        <end position="1390"/>
    </location>
</feature>
<evidence type="ECO:0000259" key="20">
    <source>
        <dbReference type="Pfam" id="PF03563"/>
    </source>
</evidence>
<feature type="transmembrane region" description="Helical" evidence="18">
    <location>
        <begin position="372"/>
        <end position="395"/>
    </location>
</feature>
<evidence type="ECO:0000256" key="13">
    <source>
        <dbReference type="ARBA" id="ARBA00023136"/>
    </source>
</evidence>
<evidence type="ECO:0000256" key="16">
    <source>
        <dbReference type="ARBA" id="ARBA00023296"/>
    </source>
</evidence>
<sequence length="1462" mass="165807">MKKIVAIIAMLMALTEGNIIKPESDYCFQGGRLSKKKENVRMGARQCIRDDVSMIKLIYTKTGNDTKGPLYEMQIYRKDTVKNWYTCNPKPVEDGPLQMLEIDDKLNMHFSHYACTKHCHIKIDKEYARIELTSSGLNYYEMLGTLNQKNWLMSKVHIDLSHTCENLIITCGLNTVQFHACFKQHMECNRFFKDTWLPSIIVGGFCSNIEFFLFFSFLFVCFSLLWLMAKTILCYFLIPIYLPIVYIYSKIYVRFFKICKSCGIAIHPLQPCGVECICGMIFESTEKLKRHRDSQLGCKGYKTGIAARRACRSGVSNFGLALFLTVFLFLFLTPTIAVQIPISDGRVLDAEDIGESLVALFETVDKIESIQLYTQLICIILSFLTVIIIITKYCCEKITKTNIRKCRICKMLHSAKGLCTSRCICGFIKKDDNPDIYLQDLKTIVHTPSSKCFLKLFRKRSISMDCVIIFSLTMLLTILCASTAAEQCDSNLSKEKKYVCKCLQNQDQDVLALARDCLALSNSIDCGDAPAVIDALKEATDWDPAKEHILELTKYERHQLVEMQGQANTTAWFYTLEVLSAIVDCPTEVQKTSYLAELEINLKIGAVWPCDVTQKAAYSKQCDCMKGLGCEENNIQGAYQGKPEKFEKDLRYLIDSCYRLIPGGFQKIVFAAFKMKDESLLKYILDKLKEGVLQRSKSALGYIAVLSKSFSKDLVTSTEIPAFYARMVRPGNVSVNIHVPETEMQKLKHEEAIKICPKTSDWYTIVCIGITPRDNMHLLVCKSKANRISTGDLYEVSGNLCYKDQTCDIEMSPFRDSDMPRIKKLTCSKMPRDKSTATYINSKEMAKLCIFKSQGSCDVYSGENKVSRSVVQCGQDIIHADVNHLYQKPDSDHGTYCFDAKCDSSRAFINKFRIQNCETYQDLLMPQKDVLVKNYKNLDEYLEGIKDDLMHGLKVDKYLPTSGLPKHVPVYKHITVQGAETSEGITSSYIKFSMAAMTGSSAGFHITAPNGQQLFDVVVYIVNSEIDALYDFAYITGPTRTFRSHHDEHCTSSCPKKINGMPNEALPFFKERTSNWGCEEWGCLAINTGCLFGWCQDVIANEAKVYQKSTESNVKVKLCISLPTDTFCQDINGAEPVIGETVSAQLTTVQVEHFRTPILVRDGIVYYGQINNRGVFSPICGSVQKIRKRTFGVGVPQVDYTCHAAQRKDIIIRKCFQNSYKACSMLKQYDVLIGKRTNETITIRRNNLNLGNLEVKILLGDINFKQFATDVEIHFKAKCVGCIDCIDGISCNIEIHHDKDLSCPIRSEDCELFYDNLLILVSKNGYDIKLKCQKKIEAIDLTICKTSQKVPLEIVQHKDKIEIDNNDSPTYIREEDLRCGTWLCKVYNEGLGGFTGLLKLIAGDYYYWAIGIIVAIVAFVVLVYLIMPLARQFLSNVRSIKELDDRRDEVVRRRLAIQKKKG</sequence>
<protein>
    <recommendedName>
        <fullName evidence="4">Envelopment polyprotein</fullName>
    </recommendedName>
    <alternativeName>
        <fullName evidence="17">M polyprotein</fullName>
    </alternativeName>
</protein>
<dbReference type="GO" id="GO:0044167">
    <property type="term" value="C:host cell endoplasmic reticulum membrane"/>
    <property type="evidence" value="ECO:0007669"/>
    <property type="project" value="UniProtKB-SubCell"/>
</dbReference>
<evidence type="ECO:0000256" key="17">
    <source>
        <dbReference type="ARBA" id="ARBA00031199"/>
    </source>
</evidence>
<keyword evidence="15" id="KW-1038">Host endoplasmic reticulum</keyword>
<comment type="subcellular location">
    <subcellularLocation>
        <location evidence="2">Host Golgi apparatus membrane</location>
        <topology evidence="2">Multi-pass membrane protein</topology>
    </subcellularLocation>
    <subcellularLocation>
        <location evidence="3">Host endoplasmic reticulum membrane</location>
    </subcellularLocation>
    <subcellularLocation>
        <location evidence="1">Virion membrane</location>
    </subcellularLocation>
</comment>
<keyword evidence="16" id="KW-1160">Virus entry into host cell</keyword>
<evidence type="ECO:0000256" key="9">
    <source>
        <dbReference type="ARBA" id="ARBA00022812"/>
    </source>
</evidence>
<dbReference type="InterPro" id="IPR005167">
    <property type="entry name" value="Bunya_G1"/>
</dbReference>
<evidence type="ECO:0000256" key="1">
    <source>
        <dbReference type="ARBA" id="ARBA00004182"/>
    </source>
</evidence>
<keyword evidence="13 18" id="KW-0472">Membrane</keyword>
<keyword evidence="9" id="KW-1040">Host Golgi apparatus</keyword>
<feature type="transmembrane region" description="Helical" evidence="18">
    <location>
        <begin position="1405"/>
        <end position="1426"/>
    </location>
</feature>
<keyword evidence="12 18" id="KW-1133">Transmembrane helix</keyword>
<dbReference type="GO" id="GO:0055036">
    <property type="term" value="C:virion membrane"/>
    <property type="evidence" value="ECO:0007669"/>
    <property type="project" value="UniProtKB-SubCell"/>
</dbReference>
<keyword evidence="8" id="KW-1161">Viral attachment to host cell</keyword>
<dbReference type="GO" id="GO:0044178">
    <property type="term" value="C:host cell Golgi membrane"/>
    <property type="evidence" value="ECO:0007669"/>
    <property type="project" value="UniProtKB-SubCell"/>
</dbReference>
<feature type="domain" description="Bunyavirus glycoprotein G2" evidence="20">
    <location>
        <begin position="27"/>
        <end position="308"/>
    </location>
</feature>
<organism evidence="21 22">
    <name type="scientific">Chilibre virus</name>
    <dbReference type="NCBI Taxonomy" id="629728"/>
    <lineage>
        <taxon>Viruses</taxon>
        <taxon>Riboviria</taxon>
        <taxon>Orthornavirae</taxon>
        <taxon>Negarnaviricota</taxon>
        <taxon>Polyploviricotina</taxon>
        <taxon>Bunyaviricetes</taxon>
        <taxon>Elliovirales</taxon>
        <taxon>Peribunyaviridae</taxon>
        <taxon>Pacuvirus</taxon>
        <taxon>Pacuvirus chilibreense</taxon>
    </lineage>
</organism>
<evidence type="ECO:0000256" key="2">
    <source>
        <dbReference type="ARBA" id="ARBA00004252"/>
    </source>
</evidence>